<organism evidence="2 3">
    <name type="scientific">Enterobacter cloacae</name>
    <dbReference type="NCBI Taxonomy" id="550"/>
    <lineage>
        <taxon>Bacteria</taxon>
        <taxon>Pseudomonadati</taxon>
        <taxon>Pseudomonadota</taxon>
        <taxon>Gammaproteobacteria</taxon>
        <taxon>Enterobacterales</taxon>
        <taxon>Enterobacteriaceae</taxon>
        <taxon>Enterobacter</taxon>
        <taxon>Enterobacter cloacae complex</taxon>
    </lineage>
</organism>
<comment type="caution">
    <text evidence="2">The sequence shown here is derived from an EMBL/GenBank/DDBJ whole genome shotgun (WGS) entry which is preliminary data.</text>
</comment>
<evidence type="ECO:0000313" key="3">
    <source>
        <dbReference type="Proteomes" id="UP001215180"/>
    </source>
</evidence>
<name>A0AAW6NPV9_ENTCL</name>
<dbReference type="PANTHER" id="PTHR34985">
    <property type="entry name" value="SLR0554 PROTEIN"/>
    <property type="match status" value="1"/>
</dbReference>
<evidence type="ECO:0000259" key="1">
    <source>
        <dbReference type="Pfam" id="PF05272"/>
    </source>
</evidence>
<gene>
    <name evidence="2" type="ORF">P3S46_13585</name>
</gene>
<feature type="domain" description="Virulence-associated protein E-like" evidence="1">
    <location>
        <begin position="260"/>
        <end position="475"/>
    </location>
</feature>
<dbReference type="InterPro" id="IPR007936">
    <property type="entry name" value="VapE-like_dom"/>
</dbReference>
<proteinExistence type="predicted"/>
<dbReference type="Pfam" id="PF05272">
    <property type="entry name" value="VapE-like_dom"/>
    <property type="match status" value="1"/>
</dbReference>
<dbReference type="RefSeq" id="WP_205745029.1">
    <property type="nucleotide sequence ID" value="NZ_JANPWA010000007.1"/>
</dbReference>
<protein>
    <submittedName>
        <fullName evidence="2">VapE family protein</fullName>
    </submittedName>
</protein>
<dbReference type="PANTHER" id="PTHR34985:SF1">
    <property type="entry name" value="SLR0554 PROTEIN"/>
    <property type="match status" value="1"/>
</dbReference>
<evidence type="ECO:0000313" key="2">
    <source>
        <dbReference type="EMBL" id="MDF3638240.1"/>
    </source>
</evidence>
<dbReference type="AlphaFoldDB" id="A0AAW6NPV9"/>
<dbReference type="EMBL" id="JARJGR010000846">
    <property type="protein sequence ID" value="MDF3638240.1"/>
    <property type="molecule type" value="Genomic_DNA"/>
</dbReference>
<reference evidence="2" key="1">
    <citation type="submission" date="2023-03" db="EMBL/GenBank/DDBJ databases">
        <title>A Study on Prevalence and Characterization of Enterobacter cloacae strains in China.</title>
        <authorList>
            <person name="Zheng Z."/>
        </authorList>
    </citation>
    <scope>NUCLEOTIDE SEQUENCE</scope>
    <source>
        <strain evidence="2">EC77</strain>
    </source>
</reference>
<accession>A0AAW6NPV9</accession>
<sequence>MRSAPNVKQLPKDVFTEAIIFAGADAWSHAKHWQEAVGPAAGDNTPPVYLGPKQLAELNNLRIIDDGRRSARVYLAGYIEPIKINAIAEKLALAGVKEARLFKGIPDREPENWSNYLTRIRDDHQRGESLVEMLSEPVQCLPLNKPLPTPGDIYHPDHIDWKRDKVTQEWVFHKAKGTAENLSRLMKAYGVRVRYNELSRDVEISVNGNLPAGDLARNVSLSKIEDICRINDYPYTAAASHLDNLASADSYNPALDWVKSRPWDGTSRLRELFDCLTLADTEKAEISWTLFRKWFFGAAALLSGKTNKFEHVLILVDPMGGLGKTRFFNTLCPKDFQADGVTLNPDDKDSVLQVVSKWLVELGEIGATFSKSDIESLKAFLSKDKDELRPAYARAANRYQRRTAFFGSVNNVQFLMDDTNNRRFWPIQVAAVNYQHSIDVQQVWAEALARINAGETWHLDQQENRVIGEHNDAFRSKDRIEEMILASYDPSAQPGRYVSASDVLNEIGVLNPKQTDTRKASALLRKMFAHKISRGLTVYHMPSAKGFRHLVSVNTEYKEGPF</sequence>
<dbReference type="Proteomes" id="UP001215180">
    <property type="component" value="Unassembled WGS sequence"/>
</dbReference>